<evidence type="ECO:0000256" key="10">
    <source>
        <dbReference type="ARBA" id="ARBA00048478"/>
    </source>
</evidence>
<comment type="catalytic activity">
    <reaction evidence="10">
        <text>CMP + ATP = CDP + ADP</text>
        <dbReference type="Rhea" id="RHEA:11600"/>
        <dbReference type="ChEBI" id="CHEBI:30616"/>
        <dbReference type="ChEBI" id="CHEBI:58069"/>
        <dbReference type="ChEBI" id="CHEBI:60377"/>
        <dbReference type="ChEBI" id="CHEBI:456216"/>
        <dbReference type="EC" id="2.7.4.25"/>
    </reaction>
</comment>
<keyword evidence="6" id="KW-0547">Nucleotide-binding</keyword>
<dbReference type="InterPro" id="IPR011994">
    <property type="entry name" value="Cytidylate_kinase_dom"/>
</dbReference>
<comment type="subcellular location">
    <subcellularLocation>
        <location evidence="1">Cytoplasm</location>
    </subcellularLocation>
</comment>
<name>A0A0F9SMR6_9ZZZZ</name>
<dbReference type="GO" id="GO:0005524">
    <property type="term" value="F:ATP binding"/>
    <property type="evidence" value="ECO:0007669"/>
    <property type="project" value="UniProtKB-KW"/>
</dbReference>
<gene>
    <name evidence="11" type="ORF">LCGC14_0756270</name>
</gene>
<keyword evidence="7" id="KW-0418">Kinase</keyword>
<dbReference type="Gene3D" id="3.40.50.300">
    <property type="entry name" value="P-loop containing nucleotide triphosphate hydrolases"/>
    <property type="match status" value="1"/>
</dbReference>
<dbReference type="InterPro" id="IPR027417">
    <property type="entry name" value="P-loop_NTPase"/>
</dbReference>
<evidence type="ECO:0000256" key="4">
    <source>
        <dbReference type="ARBA" id="ARBA00022490"/>
    </source>
</evidence>
<keyword evidence="5" id="KW-0808">Transferase</keyword>
<evidence type="ECO:0000256" key="9">
    <source>
        <dbReference type="ARBA" id="ARBA00047615"/>
    </source>
</evidence>
<organism evidence="11">
    <name type="scientific">marine sediment metagenome</name>
    <dbReference type="NCBI Taxonomy" id="412755"/>
    <lineage>
        <taxon>unclassified sequences</taxon>
        <taxon>metagenomes</taxon>
        <taxon>ecological metagenomes</taxon>
    </lineage>
</organism>
<dbReference type="GO" id="GO:0005737">
    <property type="term" value="C:cytoplasm"/>
    <property type="evidence" value="ECO:0007669"/>
    <property type="project" value="UniProtKB-SubCell"/>
</dbReference>
<dbReference type="SUPFAM" id="SSF52540">
    <property type="entry name" value="P-loop containing nucleoside triphosphate hydrolases"/>
    <property type="match status" value="1"/>
</dbReference>
<dbReference type="GO" id="GO:0006139">
    <property type="term" value="P:nucleobase-containing compound metabolic process"/>
    <property type="evidence" value="ECO:0007669"/>
    <property type="project" value="InterPro"/>
</dbReference>
<dbReference type="EMBL" id="LAZR01001848">
    <property type="protein sequence ID" value="KKN38161.1"/>
    <property type="molecule type" value="Genomic_DNA"/>
</dbReference>
<evidence type="ECO:0000313" key="11">
    <source>
        <dbReference type="EMBL" id="KKN38161.1"/>
    </source>
</evidence>
<sequence>MIITISGLHGTGKSTIGKLIAQRMSLKYYSTGQAFRDLAKEMKMTLEEFTDYVEENPDVDKKLDKKIIEIAQKGNIIIDSQLSAYILDSIAQFKILLTCPLELRVKRMAERDKTSYENKLNETIIREESELERFEKLYRIDLNNVKIYNLILETENLTVEEIVEKIIGLLKN</sequence>
<keyword evidence="4" id="KW-0963">Cytoplasm</keyword>
<reference evidence="11" key="1">
    <citation type="journal article" date="2015" name="Nature">
        <title>Complex archaea that bridge the gap between prokaryotes and eukaryotes.</title>
        <authorList>
            <person name="Spang A."/>
            <person name="Saw J.H."/>
            <person name="Jorgensen S.L."/>
            <person name="Zaremba-Niedzwiedzka K."/>
            <person name="Martijn J."/>
            <person name="Lind A.E."/>
            <person name="van Eijk R."/>
            <person name="Schleper C."/>
            <person name="Guy L."/>
            <person name="Ettema T.J."/>
        </authorList>
    </citation>
    <scope>NUCLEOTIDE SEQUENCE</scope>
</reference>
<evidence type="ECO:0000256" key="2">
    <source>
        <dbReference type="ARBA" id="ARBA00011005"/>
    </source>
</evidence>
<evidence type="ECO:0000256" key="1">
    <source>
        <dbReference type="ARBA" id="ARBA00004496"/>
    </source>
</evidence>
<dbReference type="EC" id="2.7.4.25" evidence="3"/>
<evidence type="ECO:0000256" key="6">
    <source>
        <dbReference type="ARBA" id="ARBA00022741"/>
    </source>
</evidence>
<dbReference type="CDD" id="cd02020">
    <property type="entry name" value="CMPK"/>
    <property type="match status" value="1"/>
</dbReference>
<evidence type="ECO:0000256" key="8">
    <source>
        <dbReference type="ARBA" id="ARBA00022840"/>
    </source>
</evidence>
<evidence type="ECO:0000256" key="7">
    <source>
        <dbReference type="ARBA" id="ARBA00022777"/>
    </source>
</evidence>
<protein>
    <recommendedName>
        <fullName evidence="3">(d)CMP kinase</fullName>
        <ecNumber evidence="3">2.7.4.25</ecNumber>
    </recommendedName>
</protein>
<dbReference type="InterPro" id="IPR011892">
    <property type="entry name" value="Cyt_kin_arch"/>
</dbReference>
<accession>A0A0F9SMR6</accession>
<proteinExistence type="inferred from homology"/>
<evidence type="ECO:0000256" key="3">
    <source>
        <dbReference type="ARBA" id="ARBA00012906"/>
    </source>
</evidence>
<evidence type="ECO:0000256" key="5">
    <source>
        <dbReference type="ARBA" id="ARBA00022679"/>
    </source>
</evidence>
<dbReference type="Pfam" id="PF13189">
    <property type="entry name" value="Cytidylate_kin2"/>
    <property type="match status" value="1"/>
</dbReference>
<comment type="similarity">
    <text evidence="2">Belongs to the cytidylate kinase family. Type 2 subfamily.</text>
</comment>
<dbReference type="AlphaFoldDB" id="A0A0F9SMR6"/>
<keyword evidence="8" id="KW-0067">ATP-binding</keyword>
<comment type="caution">
    <text evidence="11">The sequence shown here is derived from an EMBL/GenBank/DDBJ whole genome shotgun (WGS) entry which is preliminary data.</text>
</comment>
<dbReference type="GO" id="GO:0036431">
    <property type="term" value="F:dCMP kinase activity"/>
    <property type="evidence" value="ECO:0007669"/>
    <property type="project" value="InterPro"/>
</dbReference>
<comment type="catalytic activity">
    <reaction evidence="9">
        <text>dCMP + ATP = dCDP + ADP</text>
        <dbReference type="Rhea" id="RHEA:25094"/>
        <dbReference type="ChEBI" id="CHEBI:30616"/>
        <dbReference type="ChEBI" id="CHEBI:57566"/>
        <dbReference type="ChEBI" id="CHEBI:58593"/>
        <dbReference type="ChEBI" id="CHEBI:456216"/>
        <dbReference type="EC" id="2.7.4.25"/>
    </reaction>
</comment>
<dbReference type="NCBIfam" id="TIGR02173">
    <property type="entry name" value="cyt_kin_arch"/>
    <property type="match status" value="1"/>
</dbReference>